<proteinExistence type="inferred from homology"/>
<evidence type="ECO:0000256" key="13">
    <source>
        <dbReference type="ARBA" id="ARBA00030071"/>
    </source>
</evidence>
<dbReference type="GO" id="GO:0009486">
    <property type="term" value="F:cytochrome bo3 ubiquinol oxidase activity"/>
    <property type="evidence" value="ECO:0007669"/>
    <property type="project" value="InterPro"/>
</dbReference>
<evidence type="ECO:0000256" key="17">
    <source>
        <dbReference type="SAM" id="Phobius"/>
    </source>
</evidence>
<comment type="subunit">
    <text evidence="3">Heterooctamer of two A chains, two B chains, two C chains and two D chains.</text>
</comment>
<dbReference type="EMBL" id="PQSP01000002">
    <property type="protein sequence ID" value="RUS67295.1"/>
    <property type="molecule type" value="Genomic_DNA"/>
</dbReference>
<dbReference type="GO" id="GO:0015078">
    <property type="term" value="F:proton transmembrane transporter activity"/>
    <property type="evidence" value="ECO:0007669"/>
    <property type="project" value="TreeGrafter"/>
</dbReference>
<evidence type="ECO:0000256" key="16">
    <source>
        <dbReference type="ARBA" id="ARBA00032185"/>
    </source>
</evidence>
<evidence type="ECO:0000256" key="14">
    <source>
        <dbReference type="ARBA" id="ARBA00030211"/>
    </source>
</evidence>
<keyword evidence="8" id="KW-0249">Electron transport</keyword>
<evidence type="ECO:0000256" key="1">
    <source>
        <dbReference type="ARBA" id="ARBA00004651"/>
    </source>
</evidence>
<evidence type="ECO:0000313" key="18">
    <source>
        <dbReference type="EMBL" id="RUS67295.1"/>
    </source>
</evidence>
<keyword evidence="19" id="KW-1185">Reference proteome</keyword>
<dbReference type="GO" id="GO:0015990">
    <property type="term" value="P:electron transport coupled proton transport"/>
    <property type="evidence" value="ECO:0007669"/>
    <property type="project" value="InterPro"/>
</dbReference>
<dbReference type="PANTHER" id="PTHR36835">
    <property type="entry name" value="CYTOCHROME BO(3) UBIQUINOL OXIDASE SUBUNIT 4"/>
    <property type="match status" value="1"/>
</dbReference>
<dbReference type="GO" id="GO:0009319">
    <property type="term" value="C:cytochrome o ubiquinol oxidase complex"/>
    <property type="evidence" value="ECO:0007669"/>
    <property type="project" value="TreeGrafter"/>
</dbReference>
<comment type="function">
    <text evidence="12">Cytochrome bo(3) ubiquinol terminal oxidase is the component of the aerobic respiratory chain of E.coli that predominates when cells are grown at high aeration. Has proton pump activity across the membrane in addition to electron transfer, pumping 2 protons/electron.</text>
</comment>
<feature type="transmembrane region" description="Helical" evidence="17">
    <location>
        <begin position="20"/>
        <end position="39"/>
    </location>
</feature>
<comment type="caution">
    <text evidence="18">The sequence shown here is derived from an EMBL/GenBank/DDBJ whole genome shotgun (WGS) entry which is preliminary data.</text>
</comment>
<evidence type="ECO:0000256" key="6">
    <source>
        <dbReference type="ARBA" id="ARBA00022475"/>
    </source>
</evidence>
<dbReference type="OrthoDB" id="2375888at2"/>
<evidence type="ECO:0000256" key="11">
    <source>
        <dbReference type="ARBA" id="ARBA00023136"/>
    </source>
</evidence>
<evidence type="ECO:0000256" key="4">
    <source>
        <dbReference type="ARBA" id="ARBA00014689"/>
    </source>
</evidence>
<evidence type="ECO:0000256" key="8">
    <source>
        <dbReference type="ARBA" id="ARBA00022982"/>
    </source>
</evidence>
<dbReference type="Proteomes" id="UP000286947">
    <property type="component" value="Unassembled WGS sequence"/>
</dbReference>
<dbReference type="PANTHER" id="PTHR36835:SF1">
    <property type="entry name" value="CYTOCHROME BO(3) UBIQUINOL OXIDASE SUBUNIT 4"/>
    <property type="match status" value="1"/>
</dbReference>
<organism evidence="18 19">
    <name type="scientific">Saezia sanguinis</name>
    <dbReference type="NCBI Taxonomy" id="1965230"/>
    <lineage>
        <taxon>Bacteria</taxon>
        <taxon>Pseudomonadati</taxon>
        <taxon>Pseudomonadota</taxon>
        <taxon>Betaproteobacteria</taxon>
        <taxon>Burkholderiales</taxon>
        <taxon>Saeziaceae</taxon>
        <taxon>Saezia</taxon>
    </lineage>
</organism>
<comment type="similarity">
    <text evidence="2">Belongs to the cytochrome c oxidase bacterial subunit 4 family.</text>
</comment>
<feature type="transmembrane region" description="Helical" evidence="17">
    <location>
        <begin position="85"/>
        <end position="103"/>
    </location>
</feature>
<evidence type="ECO:0000256" key="10">
    <source>
        <dbReference type="ARBA" id="ARBA00023002"/>
    </source>
</evidence>
<accession>A0A433SEY8</accession>
<gene>
    <name evidence="18" type="primary">cyoD</name>
    <name evidence="18" type="ORF">CUZ56_01239</name>
</gene>
<name>A0A433SEY8_9BURK</name>
<comment type="subcellular location">
    <subcellularLocation>
        <location evidence="1">Cell membrane</location>
        <topology evidence="1">Multi-pass membrane protein</topology>
    </subcellularLocation>
</comment>
<evidence type="ECO:0000256" key="3">
    <source>
        <dbReference type="ARBA" id="ARBA00011700"/>
    </source>
</evidence>
<evidence type="ECO:0000256" key="9">
    <source>
        <dbReference type="ARBA" id="ARBA00022989"/>
    </source>
</evidence>
<dbReference type="InterPro" id="IPR014210">
    <property type="entry name" value="Cyt_o_ubiqinol_oxidase_su4"/>
</dbReference>
<keyword evidence="7 17" id="KW-0812">Transmembrane</keyword>
<evidence type="ECO:0000313" key="19">
    <source>
        <dbReference type="Proteomes" id="UP000286947"/>
    </source>
</evidence>
<protein>
    <recommendedName>
        <fullName evidence="4">Cytochrome bo(3) ubiquinol oxidase subunit 4</fullName>
    </recommendedName>
    <alternativeName>
        <fullName evidence="16">Cytochrome o ubiquinol oxidase subunit 4</fullName>
    </alternativeName>
    <alternativeName>
        <fullName evidence="13">Oxidase bo(3) subunit 4</fullName>
    </alternativeName>
    <alternativeName>
        <fullName evidence="14">Ubiquinol oxidase polypeptide IV</fullName>
    </alternativeName>
    <alternativeName>
        <fullName evidence="15">Ubiquinol oxidase subunit 4</fullName>
    </alternativeName>
</protein>
<dbReference type="GO" id="GO:0005886">
    <property type="term" value="C:plasma membrane"/>
    <property type="evidence" value="ECO:0007669"/>
    <property type="project" value="UniProtKB-SubCell"/>
</dbReference>
<evidence type="ECO:0000256" key="2">
    <source>
        <dbReference type="ARBA" id="ARBA00008079"/>
    </source>
</evidence>
<evidence type="ECO:0000256" key="5">
    <source>
        <dbReference type="ARBA" id="ARBA00022448"/>
    </source>
</evidence>
<keyword evidence="11 17" id="KW-0472">Membrane</keyword>
<keyword evidence="5" id="KW-0813">Transport</keyword>
<evidence type="ECO:0000256" key="12">
    <source>
        <dbReference type="ARBA" id="ARBA00025694"/>
    </source>
</evidence>
<dbReference type="InterPro" id="IPR050968">
    <property type="entry name" value="Cytochrome_c_oxidase_bac_sub4"/>
</dbReference>
<dbReference type="RefSeq" id="WP_126979217.1">
    <property type="nucleotide sequence ID" value="NZ_PQSP01000002.1"/>
</dbReference>
<dbReference type="GO" id="GO:0019646">
    <property type="term" value="P:aerobic electron transport chain"/>
    <property type="evidence" value="ECO:0007669"/>
    <property type="project" value="TreeGrafter"/>
</dbReference>
<keyword evidence="6" id="KW-1003">Cell membrane</keyword>
<feature type="transmembrane region" description="Helical" evidence="17">
    <location>
        <begin position="51"/>
        <end position="73"/>
    </location>
</feature>
<evidence type="ECO:0000256" key="7">
    <source>
        <dbReference type="ARBA" id="ARBA00022692"/>
    </source>
</evidence>
<dbReference type="AlphaFoldDB" id="A0A433SEY8"/>
<dbReference type="Pfam" id="PF03626">
    <property type="entry name" value="COX4_pro"/>
    <property type="match status" value="1"/>
</dbReference>
<dbReference type="NCBIfam" id="TIGR02847">
    <property type="entry name" value="CyoD"/>
    <property type="match status" value="1"/>
</dbReference>
<keyword evidence="10" id="KW-0560">Oxidoreductase</keyword>
<sequence length="131" mass="14082">MSHSTIDPHTGAGHGSVKSYAIGLVISIALTLLAFGALMADGHFGLGRTALMVLIAVCAVAQILVQLICFMHMGSSDQWWNRTSFIFTILTIAILLGGSLWVMHHLHANMHPDINHVIQQSHTVPAAPSSY</sequence>
<evidence type="ECO:0000256" key="15">
    <source>
        <dbReference type="ARBA" id="ARBA00031887"/>
    </source>
</evidence>
<dbReference type="InterPro" id="IPR005171">
    <property type="entry name" value="Cyt_c_oxidase_su4_prok"/>
</dbReference>
<reference evidence="18 19" key="1">
    <citation type="submission" date="2018-01" db="EMBL/GenBank/DDBJ databases">
        <title>Saezia sanguinis gen. nov., sp. nov., in the order Burkholderiales isolated from human blood.</title>
        <authorList>
            <person name="Medina-Pascual M.J."/>
            <person name="Valdezate S."/>
            <person name="Monzon S."/>
            <person name="Cuesta I."/>
            <person name="Carrasco G."/>
            <person name="Villalon P."/>
            <person name="Saez-Nieto J.A."/>
        </authorList>
    </citation>
    <scope>NUCLEOTIDE SEQUENCE [LARGE SCALE GENOMIC DNA]</scope>
    <source>
        <strain evidence="18 19">CNM695-12</strain>
    </source>
</reference>
<keyword evidence="9 17" id="KW-1133">Transmembrane helix</keyword>